<accession>A0A251RU38</accession>
<proteinExistence type="predicted"/>
<keyword evidence="2" id="KW-1185">Reference proteome</keyword>
<evidence type="ECO:0000313" key="1">
    <source>
        <dbReference type="EMBL" id="OTF87872.1"/>
    </source>
</evidence>
<organism evidence="1 2">
    <name type="scientific">Helianthus annuus</name>
    <name type="common">Common sunflower</name>
    <dbReference type="NCBI Taxonomy" id="4232"/>
    <lineage>
        <taxon>Eukaryota</taxon>
        <taxon>Viridiplantae</taxon>
        <taxon>Streptophyta</taxon>
        <taxon>Embryophyta</taxon>
        <taxon>Tracheophyta</taxon>
        <taxon>Spermatophyta</taxon>
        <taxon>Magnoliopsida</taxon>
        <taxon>eudicotyledons</taxon>
        <taxon>Gunneridae</taxon>
        <taxon>Pentapetalae</taxon>
        <taxon>asterids</taxon>
        <taxon>campanulids</taxon>
        <taxon>Asterales</taxon>
        <taxon>Asteraceae</taxon>
        <taxon>Asteroideae</taxon>
        <taxon>Heliantheae alliance</taxon>
        <taxon>Heliantheae</taxon>
        <taxon>Helianthus</taxon>
    </lineage>
</organism>
<name>A0A251RU38_HELAN</name>
<dbReference type="EMBL" id="CM007906">
    <property type="protein sequence ID" value="OTF87872.1"/>
    <property type="molecule type" value="Genomic_DNA"/>
</dbReference>
<gene>
    <name evidence="1" type="ORF">HannXRQ_Chr17g0566751</name>
</gene>
<dbReference type="AlphaFoldDB" id="A0A251RU38"/>
<reference evidence="2" key="1">
    <citation type="journal article" date="2017" name="Nature">
        <title>The sunflower genome provides insights into oil metabolism, flowering and Asterid evolution.</title>
        <authorList>
            <person name="Badouin H."/>
            <person name="Gouzy J."/>
            <person name="Grassa C.J."/>
            <person name="Murat F."/>
            <person name="Staton S.E."/>
            <person name="Cottret L."/>
            <person name="Lelandais-Briere C."/>
            <person name="Owens G.L."/>
            <person name="Carrere S."/>
            <person name="Mayjonade B."/>
            <person name="Legrand L."/>
            <person name="Gill N."/>
            <person name="Kane N.C."/>
            <person name="Bowers J.E."/>
            <person name="Hubner S."/>
            <person name="Bellec A."/>
            <person name="Berard A."/>
            <person name="Berges H."/>
            <person name="Blanchet N."/>
            <person name="Boniface M.C."/>
            <person name="Brunel D."/>
            <person name="Catrice O."/>
            <person name="Chaidir N."/>
            <person name="Claudel C."/>
            <person name="Donnadieu C."/>
            <person name="Faraut T."/>
            <person name="Fievet G."/>
            <person name="Helmstetter N."/>
            <person name="King M."/>
            <person name="Knapp S.J."/>
            <person name="Lai Z."/>
            <person name="Le Paslier M.C."/>
            <person name="Lippi Y."/>
            <person name="Lorenzon L."/>
            <person name="Mandel J.R."/>
            <person name="Marage G."/>
            <person name="Marchand G."/>
            <person name="Marquand E."/>
            <person name="Bret-Mestries E."/>
            <person name="Morien E."/>
            <person name="Nambeesan S."/>
            <person name="Nguyen T."/>
            <person name="Pegot-Espagnet P."/>
            <person name="Pouilly N."/>
            <person name="Raftis F."/>
            <person name="Sallet E."/>
            <person name="Schiex T."/>
            <person name="Thomas J."/>
            <person name="Vandecasteele C."/>
            <person name="Vares D."/>
            <person name="Vear F."/>
            <person name="Vautrin S."/>
            <person name="Crespi M."/>
            <person name="Mangin B."/>
            <person name="Burke J.M."/>
            <person name="Salse J."/>
            <person name="Munos S."/>
            <person name="Vincourt P."/>
            <person name="Rieseberg L.H."/>
            <person name="Langlade N.B."/>
        </authorList>
    </citation>
    <scope>NUCLEOTIDE SEQUENCE [LARGE SCALE GENOMIC DNA]</scope>
    <source>
        <strain evidence="2">cv. SF193</strain>
    </source>
</reference>
<protein>
    <submittedName>
        <fullName evidence="1">Uncharacterized protein</fullName>
    </submittedName>
</protein>
<evidence type="ECO:0000313" key="2">
    <source>
        <dbReference type="Proteomes" id="UP000215914"/>
    </source>
</evidence>
<dbReference type="Proteomes" id="UP000215914">
    <property type="component" value="Chromosome 17"/>
</dbReference>
<dbReference type="InParanoid" id="A0A251RU38"/>
<sequence length="52" mass="6013">MILGFTYLCKALQLLELQNCFKTTRSGVFFWCFSPKKKTPKHALGPPREHLS</sequence>